<proteinExistence type="predicted"/>
<name>A0A6J7FIW1_9ZZZZ</name>
<sequence>MTSARDPQATNVPERNSWFVITGGPSSGKTTVINRLHKMGMRVVPEQARAILDEEMVAGRSADDIRADGEWFQQQILERQLARESELEQGETVFFDRGVPDGLAYERFLNLIVDPALAAAARRASYRRVFVLDPLPLHDDGSRIEDDEDQRGIHDAIVATYAELGFDTVAVPGLPVDERVAFIRERL</sequence>
<evidence type="ECO:0000259" key="1">
    <source>
        <dbReference type="Pfam" id="PF13521"/>
    </source>
</evidence>
<dbReference type="AlphaFoldDB" id="A0A6J7FIW1"/>
<dbReference type="SUPFAM" id="SSF52540">
    <property type="entry name" value="P-loop containing nucleoside triphosphate hydrolases"/>
    <property type="match status" value="1"/>
</dbReference>
<dbReference type="Pfam" id="PF13521">
    <property type="entry name" value="AAA_28"/>
    <property type="match status" value="1"/>
</dbReference>
<dbReference type="Gene3D" id="3.40.50.300">
    <property type="entry name" value="P-loop containing nucleotide triphosphate hydrolases"/>
    <property type="match status" value="1"/>
</dbReference>
<accession>A0A6J7FIW1</accession>
<dbReference type="InterPro" id="IPR027417">
    <property type="entry name" value="P-loop_NTPase"/>
</dbReference>
<feature type="domain" description="NadR/Ttd14 AAA" evidence="1">
    <location>
        <begin position="19"/>
        <end position="179"/>
    </location>
</feature>
<reference evidence="2" key="1">
    <citation type="submission" date="2020-05" db="EMBL/GenBank/DDBJ databases">
        <authorList>
            <person name="Chiriac C."/>
            <person name="Salcher M."/>
            <person name="Ghai R."/>
            <person name="Kavagutti S V."/>
        </authorList>
    </citation>
    <scope>NUCLEOTIDE SEQUENCE</scope>
</reference>
<protein>
    <submittedName>
        <fullName evidence="2">Unannotated protein</fullName>
    </submittedName>
</protein>
<dbReference type="InterPro" id="IPR038727">
    <property type="entry name" value="NadR/Ttd14_AAA_dom"/>
</dbReference>
<dbReference type="EMBL" id="CAFBMB010000028">
    <property type="protein sequence ID" value="CAB4893524.1"/>
    <property type="molecule type" value="Genomic_DNA"/>
</dbReference>
<organism evidence="2">
    <name type="scientific">freshwater metagenome</name>
    <dbReference type="NCBI Taxonomy" id="449393"/>
    <lineage>
        <taxon>unclassified sequences</taxon>
        <taxon>metagenomes</taxon>
        <taxon>ecological metagenomes</taxon>
    </lineage>
</organism>
<gene>
    <name evidence="2" type="ORF">UFOPK3516_00551</name>
</gene>
<evidence type="ECO:0000313" key="2">
    <source>
        <dbReference type="EMBL" id="CAB4893524.1"/>
    </source>
</evidence>